<dbReference type="AlphaFoldDB" id="A0AAD5T4I1"/>
<organism evidence="2 3">
    <name type="scientific">Physocladia obscura</name>
    <dbReference type="NCBI Taxonomy" id="109957"/>
    <lineage>
        <taxon>Eukaryota</taxon>
        <taxon>Fungi</taxon>
        <taxon>Fungi incertae sedis</taxon>
        <taxon>Chytridiomycota</taxon>
        <taxon>Chytridiomycota incertae sedis</taxon>
        <taxon>Chytridiomycetes</taxon>
        <taxon>Chytridiales</taxon>
        <taxon>Chytriomycetaceae</taxon>
        <taxon>Physocladia</taxon>
    </lineage>
</organism>
<sequence length="178" mass="19449">MEDQGRGYGAYVKNRAELEFAAKLFLVSSDALESAITTASSLEDDIICTAFLDVSKSVAARSSLTSVCIILFSNGSLNLELESRLDSTTGEADENEGIKIHLVLNSKEVQRTPGFIKKSIGSLNGLANNFQDRTKTVDHPYQEKRDPDDKDDRNEAAAEAAATKNAKKLTFKPVERMS</sequence>
<feature type="compositionally biased region" description="Basic and acidic residues" evidence="1">
    <location>
        <begin position="132"/>
        <end position="156"/>
    </location>
</feature>
<dbReference type="Proteomes" id="UP001211907">
    <property type="component" value="Unassembled WGS sequence"/>
</dbReference>
<evidence type="ECO:0000313" key="2">
    <source>
        <dbReference type="EMBL" id="KAJ3119320.1"/>
    </source>
</evidence>
<name>A0AAD5T4I1_9FUNG</name>
<comment type="caution">
    <text evidence="2">The sequence shown here is derived from an EMBL/GenBank/DDBJ whole genome shotgun (WGS) entry which is preliminary data.</text>
</comment>
<protein>
    <submittedName>
        <fullName evidence="2">Uncharacterized protein</fullName>
    </submittedName>
</protein>
<gene>
    <name evidence="2" type="ORF">HK100_000369</name>
</gene>
<accession>A0AAD5T4I1</accession>
<dbReference type="EMBL" id="JADGJH010001072">
    <property type="protein sequence ID" value="KAJ3119320.1"/>
    <property type="molecule type" value="Genomic_DNA"/>
</dbReference>
<keyword evidence="3" id="KW-1185">Reference proteome</keyword>
<reference evidence="2" key="1">
    <citation type="submission" date="2020-05" db="EMBL/GenBank/DDBJ databases">
        <title>Phylogenomic resolution of chytrid fungi.</title>
        <authorList>
            <person name="Stajich J.E."/>
            <person name="Amses K."/>
            <person name="Simmons R."/>
            <person name="Seto K."/>
            <person name="Myers J."/>
            <person name="Bonds A."/>
            <person name="Quandt C.A."/>
            <person name="Barry K."/>
            <person name="Liu P."/>
            <person name="Grigoriev I."/>
            <person name="Longcore J.E."/>
            <person name="James T.Y."/>
        </authorList>
    </citation>
    <scope>NUCLEOTIDE SEQUENCE</scope>
    <source>
        <strain evidence="2">JEL0513</strain>
    </source>
</reference>
<evidence type="ECO:0000313" key="3">
    <source>
        <dbReference type="Proteomes" id="UP001211907"/>
    </source>
</evidence>
<feature type="region of interest" description="Disordered" evidence="1">
    <location>
        <begin position="131"/>
        <end position="178"/>
    </location>
</feature>
<proteinExistence type="predicted"/>
<evidence type="ECO:0000256" key="1">
    <source>
        <dbReference type="SAM" id="MobiDB-lite"/>
    </source>
</evidence>